<dbReference type="Pfam" id="PF07715">
    <property type="entry name" value="Plug"/>
    <property type="match status" value="1"/>
</dbReference>
<accession>A0A3E0DZZ4</accession>
<dbReference type="Gene3D" id="2.170.130.10">
    <property type="entry name" value="TonB-dependent receptor, plug domain"/>
    <property type="match status" value="1"/>
</dbReference>
<dbReference type="InterPro" id="IPR000531">
    <property type="entry name" value="Beta-barrel_TonB"/>
</dbReference>
<dbReference type="SUPFAM" id="SSF49464">
    <property type="entry name" value="Carboxypeptidase regulatory domain-like"/>
    <property type="match status" value="1"/>
</dbReference>
<dbReference type="AlphaFoldDB" id="A0A3E0DZZ4"/>
<evidence type="ECO:0000256" key="9">
    <source>
        <dbReference type="RuleBase" id="RU003357"/>
    </source>
</evidence>
<dbReference type="EMBL" id="QUNF01000004">
    <property type="protein sequence ID" value="REG91568.1"/>
    <property type="molecule type" value="Genomic_DNA"/>
</dbReference>
<dbReference type="Gene3D" id="2.60.40.1120">
    <property type="entry name" value="Carboxypeptidase-like, regulatory domain"/>
    <property type="match status" value="1"/>
</dbReference>
<evidence type="ECO:0000259" key="11">
    <source>
        <dbReference type="Pfam" id="PF00593"/>
    </source>
</evidence>
<dbReference type="InterPro" id="IPR036942">
    <property type="entry name" value="Beta-barrel_TonB_sf"/>
</dbReference>
<dbReference type="NCBIfam" id="TIGR04057">
    <property type="entry name" value="SusC_RagA_signa"/>
    <property type="match status" value="1"/>
</dbReference>
<dbReference type="Gene3D" id="2.40.170.20">
    <property type="entry name" value="TonB-dependent receptor, beta-barrel domain"/>
    <property type="match status" value="1"/>
</dbReference>
<evidence type="ECO:0000259" key="12">
    <source>
        <dbReference type="Pfam" id="PF07715"/>
    </source>
</evidence>
<evidence type="ECO:0000256" key="8">
    <source>
        <dbReference type="PROSITE-ProRule" id="PRU01360"/>
    </source>
</evidence>
<keyword evidence="5 9" id="KW-0798">TonB box</keyword>
<gene>
    <name evidence="13" type="ORF">C8N25_104182</name>
</gene>
<proteinExistence type="inferred from homology"/>
<evidence type="ECO:0000256" key="3">
    <source>
        <dbReference type="ARBA" id="ARBA00022452"/>
    </source>
</evidence>
<name>A0A3E0DZZ4_9BACT</name>
<feature type="signal peptide" evidence="10">
    <location>
        <begin position="1"/>
        <end position="22"/>
    </location>
</feature>
<comment type="caution">
    <text evidence="13">The sequence shown here is derived from an EMBL/GenBank/DDBJ whole genome shotgun (WGS) entry which is preliminary data.</text>
</comment>
<evidence type="ECO:0000256" key="7">
    <source>
        <dbReference type="ARBA" id="ARBA00023237"/>
    </source>
</evidence>
<protein>
    <submittedName>
        <fullName evidence="13">TonB-linked SusC/RagA family outer membrane protein</fullName>
    </submittedName>
</protein>
<dbReference type="FunFam" id="2.60.40.1120:FF:000003">
    <property type="entry name" value="Outer membrane protein Omp121"/>
    <property type="match status" value="1"/>
</dbReference>
<dbReference type="PROSITE" id="PS52016">
    <property type="entry name" value="TONB_DEPENDENT_REC_3"/>
    <property type="match status" value="1"/>
</dbReference>
<organism evidence="13 14">
    <name type="scientific">Algoriphagus antarcticus</name>
    <dbReference type="NCBI Taxonomy" id="238540"/>
    <lineage>
        <taxon>Bacteria</taxon>
        <taxon>Pseudomonadati</taxon>
        <taxon>Bacteroidota</taxon>
        <taxon>Cytophagia</taxon>
        <taxon>Cytophagales</taxon>
        <taxon>Cyclobacteriaceae</taxon>
        <taxon>Algoriphagus</taxon>
    </lineage>
</organism>
<dbReference type="InterPro" id="IPR008969">
    <property type="entry name" value="CarboxyPept-like_regulatory"/>
</dbReference>
<dbReference type="Pfam" id="PF13715">
    <property type="entry name" value="CarbopepD_reg_2"/>
    <property type="match status" value="1"/>
</dbReference>
<comment type="similarity">
    <text evidence="8 9">Belongs to the TonB-dependent receptor family.</text>
</comment>
<feature type="domain" description="TonB-dependent receptor plug" evidence="12">
    <location>
        <begin position="116"/>
        <end position="224"/>
    </location>
</feature>
<dbReference type="InterPro" id="IPR012910">
    <property type="entry name" value="Plug_dom"/>
</dbReference>
<dbReference type="RefSeq" id="WP_086543004.1">
    <property type="nucleotide sequence ID" value="NZ_MSSW01000059.1"/>
</dbReference>
<dbReference type="InterPro" id="IPR023996">
    <property type="entry name" value="TonB-dep_OMP_SusC/RagA"/>
</dbReference>
<sequence length="979" mass="107219">MKKALLYVITLFAFALNGNVQAQQQQVTGTIISADDNLPLPGVNVRVKGTSRGAITDVDGQFSIQASSDETLVFSFVGFTTQEIAVGNSTVVDITLQLDDNVLGEVVVVGYKTQNAREISGSINVVSGEQIKDVPIASFDQALQGRAPGVLIQANSGQPGAAANVTIRGKGTINGSNNPLYILDGIQISAADFATLNPNDFASFSILKDAASTSIYGSRGANGVIVITTKRGKSGETKVNYDFQFGISQAPTHPEEVMNTEEKLQYELANGDPYGWSDSELADLRQIDTNWEDVLLQTGYTQNHQISAAGGSENTTFFLSGSIFDQTGTVPNTGLKRYTARINVETKVSNFTFGMNVSGGFSKFNNTLEGDSFIGSPLNAIRWSNPYESPYQPDGSYTQLVSGQPNALQELLENQTLRNQLKGVAIGFVQYDAPFLEGLSFRTNWGTDFTQNETQQYLDRTTYRGFIAQGRNGSLDRGYNRNFRYTGTTSITYSKQINVDNDFNISLFNEVLENDFRSFGFTGYGLVGPFQNEAGITPGNPLNGYIPNVRGNGGQNALISYFADGTYGYKGRYFLNAGVRRDGSSRFGADNKYATFGSIGASWIVSDEAFMENLKGNFFSEMKLKASYGTVGNQEGIGNFDSRELFARSIYNGIGGIGLVGLPNPVLRWEKIRMFNVGLEFALAKGRINGIVEFYNNVTDDLFLNRQLSRTTGFTSQNTNIGSMRNRGYEVSFIGTIIDRPDFKWELSANITYNQNEVLSLVGDQDEFIDGDFITRVGEPINSLYLVRYAGVDPSNGDALYINTDGETTNEYNPADRVVLGTTDAPVFGGFGTTFSFKGFRFDALFSYVAGNDLYNNDRNNIENPAYLFDNLSKVVINEWRTPGQITDIPSADNPFFSGTSRFVESGDFIRMRNVNLSYSLPANVTESLKIASLRMFVQGQNLLTFTDFRGFDPELSGNLIGSQYPALRTVTIGVNVGF</sequence>
<feature type="chain" id="PRO_5017720796" evidence="10">
    <location>
        <begin position="23"/>
        <end position="979"/>
    </location>
</feature>
<dbReference type="InterPro" id="IPR023997">
    <property type="entry name" value="TonB-dep_OMP_SusC/RagA_CS"/>
</dbReference>
<dbReference type="SUPFAM" id="SSF56935">
    <property type="entry name" value="Porins"/>
    <property type="match status" value="1"/>
</dbReference>
<keyword evidence="2 8" id="KW-0813">Transport</keyword>
<keyword evidence="4 8" id="KW-0812">Transmembrane</keyword>
<dbReference type="NCBIfam" id="TIGR04056">
    <property type="entry name" value="OMP_RagA_SusC"/>
    <property type="match status" value="1"/>
</dbReference>
<evidence type="ECO:0000256" key="6">
    <source>
        <dbReference type="ARBA" id="ARBA00023136"/>
    </source>
</evidence>
<evidence type="ECO:0000256" key="4">
    <source>
        <dbReference type="ARBA" id="ARBA00022692"/>
    </source>
</evidence>
<keyword evidence="14" id="KW-1185">Reference proteome</keyword>
<evidence type="ECO:0000256" key="10">
    <source>
        <dbReference type="SAM" id="SignalP"/>
    </source>
</evidence>
<dbReference type="OrthoDB" id="9768177at2"/>
<reference evidence="13 14" key="1">
    <citation type="submission" date="2018-08" db="EMBL/GenBank/DDBJ databases">
        <title>Genomic Encyclopedia of Archaeal and Bacterial Type Strains, Phase II (KMG-II): from individual species to whole genera.</title>
        <authorList>
            <person name="Goeker M."/>
        </authorList>
    </citation>
    <scope>NUCLEOTIDE SEQUENCE [LARGE SCALE GENOMIC DNA]</scope>
    <source>
        <strain evidence="13 14">DSM 15986</strain>
    </source>
</reference>
<evidence type="ECO:0000313" key="14">
    <source>
        <dbReference type="Proteomes" id="UP000256405"/>
    </source>
</evidence>
<feature type="domain" description="TonB-dependent receptor-like beta-barrel" evidence="11">
    <location>
        <begin position="366"/>
        <end position="868"/>
    </location>
</feature>
<evidence type="ECO:0000256" key="2">
    <source>
        <dbReference type="ARBA" id="ARBA00022448"/>
    </source>
</evidence>
<dbReference type="GO" id="GO:0009279">
    <property type="term" value="C:cell outer membrane"/>
    <property type="evidence" value="ECO:0007669"/>
    <property type="project" value="UniProtKB-SubCell"/>
</dbReference>
<comment type="subcellular location">
    <subcellularLocation>
        <location evidence="1 8">Cell outer membrane</location>
        <topology evidence="1 8">Multi-pass membrane protein</topology>
    </subcellularLocation>
</comment>
<dbReference type="Proteomes" id="UP000256405">
    <property type="component" value="Unassembled WGS sequence"/>
</dbReference>
<dbReference type="InterPro" id="IPR037066">
    <property type="entry name" value="Plug_dom_sf"/>
</dbReference>
<keyword evidence="10" id="KW-0732">Signal</keyword>
<dbReference type="InterPro" id="IPR039426">
    <property type="entry name" value="TonB-dep_rcpt-like"/>
</dbReference>
<dbReference type="Pfam" id="PF00593">
    <property type="entry name" value="TonB_dep_Rec_b-barrel"/>
    <property type="match status" value="1"/>
</dbReference>
<evidence type="ECO:0000256" key="1">
    <source>
        <dbReference type="ARBA" id="ARBA00004571"/>
    </source>
</evidence>
<keyword evidence="7 8" id="KW-0998">Cell outer membrane</keyword>
<keyword evidence="3 8" id="KW-1134">Transmembrane beta strand</keyword>
<evidence type="ECO:0000256" key="5">
    <source>
        <dbReference type="ARBA" id="ARBA00023077"/>
    </source>
</evidence>
<keyword evidence="6 8" id="KW-0472">Membrane</keyword>
<evidence type="ECO:0000313" key="13">
    <source>
        <dbReference type="EMBL" id="REG91568.1"/>
    </source>
</evidence>